<evidence type="ECO:0000313" key="2">
    <source>
        <dbReference type="Proteomes" id="UP000482960"/>
    </source>
</evidence>
<dbReference type="Gene3D" id="3.40.50.2300">
    <property type="match status" value="1"/>
</dbReference>
<accession>A0A6V8LH07</accession>
<keyword evidence="2" id="KW-1185">Reference proteome</keyword>
<dbReference type="Proteomes" id="UP000482960">
    <property type="component" value="Unassembled WGS sequence"/>
</dbReference>
<sequence>MVFVCAHGAGKSRVAAAWFNAAAPAGWRAASAGLEPQDAVSPYAAGLLGDAAGWLDTSAPQALAQVGGDLLVGIDCEVPTARRWRLDAQWPDAAAGTQLRAMTAALVEELS</sequence>
<dbReference type="SUPFAM" id="SSF52788">
    <property type="entry name" value="Phosphotyrosine protein phosphatases I"/>
    <property type="match status" value="1"/>
</dbReference>
<dbReference type="InterPro" id="IPR036196">
    <property type="entry name" value="Ptyr_pPase_sf"/>
</dbReference>
<reference evidence="1 2" key="1">
    <citation type="submission" date="2020-03" db="EMBL/GenBank/DDBJ databases">
        <title>Whole genome shotgun sequence of Phytohabitans rumicis NBRC 108638.</title>
        <authorList>
            <person name="Komaki H."/>
            <person name="Tamura T."/>
        </authorList>
    </citation>
    <scope>NUCLEOTIDE SEQUENCE [LARGE SCALE GENOMIC DNA]</scope>
    <source>
        <strain evidence="1 2">NBRC 108638</strain>
    </source>
</reference>
<protein>
    <recommendedName>
        <fullName evidence="3">Phosphotyrosine protein phosphatase I domain-containing protein</fullName>
    </recommendedName>
</protein>
<organism evidence="1 2">
    <name type="scientific">Phytohabitans rumicis</name>
    <dbReference type="NCBI Taxonomy" id="1076125"/>
    <lineage>
        <taxon>Bacteria</taxon>
        <taxon>Bacillati</taxon>
        <taxon>Actinomycetota</taxon>
        <taxon>Actinomycetes</taxon>
        <taxon>Micromonosporales</taxon>
        <taxon>Micromonosporaceae</taxon>
    </lineage>
</organism>
<evidence type="ECO:0000313" key="1">
    <source>
        <dbReference type="EMBL" id="GFJ95534.1"/>
    </source>
</evidence>
<reference evidence="1 2" key="2">
    <citation type="submission" date="2020-03" db="EMBL/GenBank/DDBJ databases">
        <authorList>
            <person name="Ichikawa N."/>
            <person name="Kimura A."/>
            <person name="Kitahashi Y."/>
            <person name="Uohara A."/>
        </authorList>
    </citation>
    <scope>NUCLEOTIDE SEQUENCE [LARGE SCALE GENOMIC DNA]</scope>
    <source>
        <strain evidence="1 2">NBRC 108638</strain>
    </source>
</reference>
<gene>
    <name evidence="1" type="ORF">Prum_091760</name>
</gene>
<evidence type="ECO:0008006" key="3">
    <source>
        <dbReference type="Google" id="ProtNLM"/>
    </source>
</evidence>
<comment type="caution">
    <text evidence="1">The sequence shown here is derived from an EMBL/GenBank/DDBJ whole genome shotgun (WGS) entry which is preliminary data.</text>
</comment>
<dbReference type="EMBL" id="BLPG01000001">
    <property type="protein sequence ID" value="GFJ95534.1"/>
    <property type="molecule type" value="Genomic_DNA"/>
</dbReference>
<proteinExistence type="predicted"/>
<dbReference type="AlphaFoldDB" id="A0A6V8LH07"/>
<name>A0A6V8LH07_9ACTN</name>